<organism evidence="2 3">
    <name type="scientific">Stakelama tenebrarum</name>
    <dbReference type="NCBI Taxonomy" id="2711215"/>
    <lineage>
        <taxon>Bacteria</taxon>
        <taxon>Pseudomonadati</taxon>
        <taxon>Pseudomonadota</taxon>
        <taxon>Alphaproteobacteria</taxon>
        <taxon>Sphingomonadales</taxon>
        <taxon>Sphingomonadaceae</taxon>
        <taxon>Stakelama</taxon>
    </lineage>
</organism>
<feature type="transmembrane region" description="Helical" evidence="1">
    <location>
        <begin position="368"/>
        <end position="387"/>
    </location>
</feature>
<keyword evidence="3" id="KW-1185">Reference proteome</keyword>
<dbReference type="Proteomes" id="UP000501568">
    <property type="component" value="Chromosome"/>
</dbReference>
<feature type="transmembrane region" description="Helical" evidence="1">
    <location>
        <begin position="298"/>
        <end position="315"/>
    </location>
</feature>
<evidence type="ECO:0000256" key="1">
    <source>
        <dbReference type="SAM" id="Phobius"/>
    </source>
</evidence>
<gene>
    <name evidence="2" type="ORF">G5C33_00690</name>
</gene>
<feature type="transmembrane region" description="Helical" evidence="1">
    <location>
        <begin position="133"/>
        <end position="162"/>
    </location>
</feature>
<name>A0A6G6Y1K5_9SPHN</name>
<keyword evidence="1" id="KW-0472">Membrane</keyword>
<keyword evidence="1" id="KW-1133">Transmembrane helix</keyword>
<accession>A0A6G6Y1K5</accession>
<proteinExistence type="predicted"/>
<dbReference type="KEGG" id="spzr:G5C33_00690"/>
<keyword evidence="1" id="KW-0812">Transmembrane</keyword>
<dbReference type="EMBL" id="CP049109">
    <property type="protein sequence ID" value="QIG78456.1"/>
    <property type="molecule type" value="Genomic_DNA"/>
</dbReference>
<feature type="transmembrane region" description="Helical" evidence="1">
    <location>
        <begin position="212"/>
        <end position="234"/>
    </location>
</feature>
<sequence>MFQRLDLARLALPATLLLTCLLGWGFKAHCLENGGWPSWVQYSTGCYSDAIPFWTARDVDAGAVPYFESRMEYPVLTGLLIWIEGGLARLTGASGPGSTHFLFWVTFGNALLAFAILAMLYRAGMNDARLKRWALAPPLILYLGHNWDMLAVALAVAAMLTARQGRPATAAALAGLGTAAKLFPALLLPLLGLQALFGDSERPLFERIRNAALLSAAAIGAWLLVNLPVALAAFENWSEFYRFSGSRPGTRASIWEILNHLHVWRATIAERNFWSALAFFAGYAAIVALGWRRHRTRLWILFPAVLGWFLLTNKVHSPQFDLWIYPLLLIAAPRLWPVALFAAGDLAAYFAEFWWLARMNGAWPHATIIPVALAAGVRGAALLWLIADLVRLPSPRWIEEAARV</sequence>
<dbReference type="AlphaFoldDB" id="A0A6G6Y1K5"/>
<evidence type="ECO:0000313" key="3">
    <source>
        <dbReference type="Proteomes" id="UP000501568"/>
    </source>
</evidence>
<dbReference type="RefSeq" id="WP_165325454.1">
    <property type="nucleotide sequence ID" value="NZ_CP049109.1"/>
</dbReference>
<reference evidence="2 3" key="1">
    <citation type="submission" date="2020-02" db="EMBL/GenBank/DDBJ databases">
        <authorList>
            <person name="Zheng R.K."/>
            <person name="Sun C.M."/>
        </authorList>
    </citation>
    <scope>NUCLEOTIDE SEQUENCE [LARGE SCALE GENOMIC DNA]</scope>
    <source>
        <strain evidence="3">zrk23</strain>
    </source>
</reference>
<evidence type="ECO:0000313" key="2">
    <source>
        <dbReference type="EMBL" id="QIG78456.1"/>
    </source>
</evidence>
<feature type="transmembrane region" description="Helical" evidence="1">
    <location>
        <begin position="335"/>
        <end position="356"/>
    </location>
</feature>
<feature type="transmembrane region" description="Helical" evidence="1">
    <location>
        <begin position="168"/>
        <end position="191"/>
    </location>
</feature>
<protein>
    <submittedName>
        <fullName evidence="2">DUF2029 domain-containing protein</fullName>
    </submittedName>
</protein>
<feature type="transmembrane region" description="Helical" evidence="1">
    <location>
        <begin position="101"/>
        <end position="121"/>
    </location>
</feature>
<feature type="transmembrane region" description="Helical" evidence="1">
    <location>
        <begin position="273"/>
        <end position="291"/>
    </location>
</feature>